<feature type="domain" description="CCHC-type" evidence="3">
    <location>
        <begin position="67"/>
        <end position="80"/>
    </location>
</feature>
<dbReference type="Proteomes" id="UP000818029">
    <property type="component" value="Chromosome A07"/>
</dbReference>
<evidence type="ECO:0000259" key="3">
    <source>
        <dbReference type="PROSITE" id="PS50158"/>
    </source>
</evidence>
<dbReference type="InterPro" id="IPR001878">
    <property type="entry name" value="Znf_CCHC"/>
</dbReference>
<dbReference type="GeneID" id="121232203"/>
<reference evidence="5 6" key="2">
    <citation type="submission" date="2025-05" db="UniProtKB">
        <authorList>
            <consortium name="RefSeq"/>
        </authorList>
    </citation>
    <scope>IDENTIFICATION</scope>
</reference>
<evidence type="ECO:0000313" key="5">
    <source>
        <dbReference type="RefSeq" id="XP_040973682.1"/>
    </source>
</evidence>
<keyword evidence="1" id="KW-0863">Zinc-finger</keyword>
<evidence type="ECO:0000313" key="4">
    <source>
        <dbReference type="Proteomes" id="UP000818029"/>
    </source>
</evidence>
<dbReference type="InterPro" id="IPR040256">
    <property type="entry name" value="At4g02000-like"/>
</dbReference>
<evidence type="ECO:0000313" key="6">
    <source>
        <dbReference type="RefSeq" id="XP_040973683.1"/>
    </source>
</evidence>
<sequence length="256" mass="28691">MYKRKILEAIGSLIGKVVKFDFKTNNRTRNRFARMALFINLDKPLISQICVNREMQRVVYEALPTVCFTCGKYGHVKDLCSLSKETSDKVSDKVVADGDPNSKKDKPGKISEPAFRPWMLVECKSRRRSGNTRDSGDMDAGKGRLGSRFNALTVEGEKTGGEKEMLTDLRELNLQAVESDVSILDSREEEFIKSLPSPHINNAKNLDIGLGAQKKTYDLDLDLEAQTNITISEAKRIGEGAHLGYGNDRIRLKSLY</sequence>
<keyword evidence="4" id="KW-1185">Reference proteome</keyword>
<protein>
    <recommendedName>
        <fullName evidence="3">CCHC-type domain-containing protein</fullName>
    </recommendedName>
</protein>
<feature type="region of interest" description="Disordered" evidence="2">
    <location>
        <begin position="91"/>
        <end position="111"/>
    </location>
</feature>
<organism evidence="4 5">
    <name type="scientific">Gossypium hirsutum</name>
    <name type="common">Upland cotton</name>
    <name type="synonym">Gossypium mexicanum</name>
    <dbReference type="NCBI Taxonomy" id="3635"/>
    <lineage>
        <taxon>Eukaryota</taxon>
        <taxon>Viridiplantae</taxon>
        <taxon>Streptophyta</taxon>
        <taxon>Embryophyta</taxon>
        <taxon>Tracheophyta</taxon>
        <taxon>Spermatophyta</taxon>
        <taxon>Magnoliopsida</taxon>
        <taxon>eudicotyledons</taxon>
        <taxon>Gunneridae</taxon>
        <taxon>Pentapetalae</taxon>
        <taxon>rosids</taxon>
        <taxon>malvids</taxon>
        <taxon>Malvales</taxon>
        <taxon>Malvaceae</taxon>
        <taxon>Malvoideae</taxon>
        <taxon>Gossypium</taxon>
    </lineage>
</organism>
<keyword evidence="1" id="KW-0862">Zinc</keyword>
<dbReference type="RefSeq" id="XP_040973682.1">
    <property type="nucleotide sequence ID" value="XM_041117748.1"/>
</dbReference>
<dbReference type="PROSITE" id="PS50158">
    <property type="entry name" value="ZF_CCHC"/>
    <property type="match status" value="1"/>
</dbReference>
<name>A0ABM3C2Z3_GOSHI</name>
<reference evidence="4" key="1">
    <citation type="journal article" date="2020" name="Nat. Genet.">
        <title>Genomic diversifications of five Gossypium allopolyploid species and their impact on cotton improvement.</title>
        <authorList>
            <person name="Chen Z.J."/>
            <person name="Sreedasyam A."/>
            <person name="Ando A."/>
            <person name="Song Q."/>
            <person name="De Santiago L.M."/>
            <person name="Hulse-Kemp A.M."/>
            <person name="Ding M."/>
            <person name="Ye W."/>
            <person name="Kirkbride R.C."/>
            <person name="Jenkins J."/>
            <person name="Plott C."/>
            <person name="Lovell J."/>
            <person name="Lin Y.M."/>
            <person name="Vaughn R."/>
            <person name="Liu B."/>
            <person name="Simpson S."/>
            <person name="Scheffler B.E."/>
            <person name="Wen L."/>
            <person name="Saski C.A."/>
            <person name="Grover C.E."/>
            <person name="Hu G."/>
            <person name="Conover J.L."/>
            <person name="Carlson J.W."/>
            <person name="Shu S."/>
            <person name="Boston L.B."/>
            <person name="Williams M."/>
            <person name="Peterson D.G."/>
            <person name="McGee K."/>
            <person name="Jones D.C."/>
            <person name="Wendel J.F."/>
            <person name="Stelly D.M."/>
            <person name="Grimwood J."/>
            <person name="Schmutz J."/>
        </authorList>
    </citation>
    <scope>NUCLEOTIDE SEQUENCE [LARGE SCALE GENOMIC DNA]</scope>
    <source>
        <strain evidence="4">cv. TM-1</strain>
    </source>
</reference>
<evidence type="ECO:0000256" key="2">
    <source>
        <dbReference type="SAM" id="MobiDB-lite"/>
    </source>
</evidence>
<evidence type="ECO:0000256" key="1">
    <source>
        <dbReference type="PROSITE-ProRule" id="PRU00047"/>
    </source>
</evidence>
<gene>
    <name evidence="5 6" type="primary">LOC121232203</name>
</gene>
<dbReference type="PANTHER" id="PTHR31286:SF173">
    <property type="entry name" value="DUF4283 DOMAIN-CONTAINING PROTEIN"/>
    <property type="match status" value="1"/>
</dbReference>
<dbReference type="PANTHER" id="PTHR31286">
    <property type="entry name" value="GLYCINE-RICH CELL WALL STRUCTURAL PROTEIN 1.8-LIKE"/>
    <property type="match status" value="1"/>
</dbReference>
<proteinExistence type="predicted"/>
<accession>A0ABM3C2Z3</accession>
<feature type="compositionally biased region" description="Basic and acidic residues" evidence="2">
    <location>
        <begin position="91"/>
        <end position="109"/>
    </location>
</feature>
<dbReference type="RefSeq" id="XP_040973683.1">
    <property type="nucleotide sequence ID" value="XM_041117749.1"/>
</dbReference>
<keyword evidence="1" id="KW-0479">Metal-binding</keyword>